<dbReference type="InterPro" id="IPR001789">
    <property type="entry name" value="Sig_transdc_resp-reg_receiver"/>
</dbReference>
<dbReference type="PANTHER" id="PTHR44591">
    <property type="entry name" value="STRESS RESPONSE REGULATOR PROTEIN 1"/>
    <property type="match status" value="1"/>
</dbReference>
<evidence type="ECO:0000256" key="1">
    <source>
        <dbReference type="ARBA" id="ARBA00022553"/>
    </source>
</evidence>
<reference evidence="4 5" key="1">
    <citation type="submission" date="2015-02" db="EMBL/GenBank/DDBJ databases">
        <title>Single-cell genomics of uncultivated deep-branching MTB reveals a conserved set of magnetosome genes.</title>
        <authorList>
            <person name="Kolinko S."/>
            <person name="Richter M."/>
            <person name="Glockner F.O."/>
            <person name="Brachmann A."/>
            <person name="Schuler D."/>
        </authorList>
    </citation>
    <scope>NUCLEOTIDE SEQUENCE [LARGE SCALE GENOMIC DNA]</scope>
    <source>
        <strain evidence="4">TM-1</strain>
    </source>
</reference>
<keyword evidence="1 2" id="KW-0597">Phosphoprotein</keyword>
<feature type="non-terminal residue" evidence="4">
    <location>
        <position position="1"/>
    </location>
</feature>
<accession>A0A0F3GVQ9</accession>
<evidence type="ECO:0000256" key="2">
    <source>
        <dbReference type="PROSITE-ProRule" id="PRU00169"/>
    </source>
</evidence>
<dbReference type="SMART" id="SM00448">
    <property type="entry name" value="REC"/>
    <property type="match status" value="1"/>
</dbReference>
<dbReference type="GO" id="GO:0016301">
    <property type="term" value="F:kinase activity"/>
    <property type="evidence" value="ECO:0007669"/>
    <property type="project" value="UniProtKB-KW"/>
</dbReference>
<dbReference type="PANTHER" id="PTHR44591:SF3">
    <property type="entry name" value="RESPONSE REGULATORY DOMAIN-CONTAINING PROTEIN"/>
    <property type="match status" value="1"/>
</dbReference>
<dbReference type="Gene3D" id="3.40.50.2300">
    <property type="match status" value="1"/>
</dbReference>
<evidence type="ECO:0000313" key="5">
    <source>
        <dbReference type="Proteomes" id="UP000033423"/>
    </source>
</evidence>
<dbReference type="GO" id="GO:0000160">
    <property type="term" value="P:phosphorelay signal transduction system"/>
    <property type="evidence" value="ECO:0007669"/>
    <property type="project" value="InterPro"/>
</dbReference>
<evidence type="ECO:0000313" key="4">
    <source>
        <dbReference type="EMBL" id="KJU86059.1"/>
    </source>
</evidence>
<dbReference type="InterPro" id="IPR011006">
    <property type="entry name" value="CheY-like_superfamily"/>
</dbReference>
<feature type="domain" description="Response regulatory" evidence="3">
    <location>
        <begin position="1"/>
        <end position="95"/>
    </location>
</feature>
<name>A0A0F3GVQ9_9BACT</name>
<evidence type="ECO:0000259" key="3">
    <source>
        <dbReference type="PROSITE" id="PS50110"/>
    </source>
</evidence>
<dbReference type="Proteomes" id="UP000033423">
    <property type="component" value="Unassembled WGS sequence"/>
</dbReference>
<organism evidence="4 5">
    <name type="scientific">Candidatus Magnetobacterium bavaricum</name>
    <dbReference type="NCBI Taxonomy" id="29290"/>
    <lineage>
        <taxon>Bacteria</taxon>
        <taxon>Pseudomonadati</taxon>
        <taxon>Nitrospirota</taxon>
        <taxon>Thermodesulfovibrionia</taxon>
        <taxon>Thermodesulfovibrionales</taxon>
        <taxon>Candidatus Magnetobacteriaceae</taxon>
        <taxon>Candidatus Magnetobacterium</taxon>
    </lineage>
</organism>
<dbReference type="InterPro" id="IPR050595">
    <property type="entry name" value="Bact_response_regulator"/>
</dbReference>
<dbReference type="PROSITE" id="PS50110">
    <property type="entry name" value="RESPONSE_REGULATORY"/>
    <property type="match status" value="1"/>
</dbReference>
<dbReference type="AlphaFoldDB" id="A0A0F3GVQ9"/>
<proteinExistence type="predicted"/>
<sequence length="97" mass="10692">LHRDYGLPLDADALVVLGEATFDLVVADVAMPRLNGLELTQRMRADKRHADVPVVLVTGMESPEDKRRGIEVGASAYIVKSSFDQNNLLEVIKRFTG</sequence>
<comment type="caution">
    <text evidence="4">The sequence shown here is derived from an EMBL/GenBank/DDBJ whole genome shotgun (WGS) entry which is preliminary data.</text>
</comment>
<protein>
    <submittedName>
        <fullName evidence="4">CheA signal transduction histidine kinase</fullName>
    </submittedName>
</protein>
<dbReference type="SUPFAM" id="SSF52172">
    <property type="entry name" value="CheY-like"/>
    <property type="match status" value="1"/>
</dbReference>
<feature type="modified residue" description="4-aspartylphosphate" evidence="2">
    <location>
        <position position="28"/>
    </location>
</feature>
<keyword evidence="4" id="KW-0418">Kinase</keyword>
<dbReference type="EMBL" id="LACI01000755">
    <property type="protein sequence ID" value="KJU86059.1"/>
    <property type="molecule type" value="Genomic_DNA"/>
</dbReference>
<keyword evidence="4" id="KW-0808">Transferase</keyword>
<dbReference type="Pfam" id="PF00072">
    <property type="entry name" value="Response_reg"/>
    <property type="match status" value="1"/>
</dbReference>
<keyword evidence="5" id="KW-1185">Reference proteome</keyword>
<gene>
    <name evidence="4" type="ORF">MBAV_001747</name>
</gene>